<dbReference type="AlphaFoldDB" id="A0A176YQ95"/>
<sequence>MVFPVSKAGQLCGRGKIHGCEFLIETPLIVRPRGEIKAHSERRHQRLTNLLLDASKGTR</sequence>
<proteinExistence type="predicted"/>
<dbReference type="Proteomes" id="UP000076959">
    <property type="component" value="Unassembled WGS sequence"/>
</dbReference>
<organism evidence="1 2">
    <name type="scientific">Bradyrhizobium centrolobii</name>
    <dbReference type="NCBI Taxonomy" id="1505087"/>
    <lineage>
        <taxon>Bacteria</taxon>
        <taxon>Pseudomonadati</taxon>
        <taxon>Pseudomonadota</taxon>
        <taxon>Alphaproteobacteria</taxon>
        <taxon>Hyphomicrobiales</taxon>
        <taxon>Nitrobacteraceae</taxon>
        <taxon>Bradyrhizobium</taxon>
    </lineage>
</organism>
<protein>
    <submittedName>
        <fullName evidence="1">Uncharacterized protein</fullName>
    </submittedName>
</protein>
<accession>A0A176YQ95</accession>
<evidence type="ECO:0000313" key="2">
    <source>
        <dbReference type="Proteomes" id="UP000076959"/>
    </source>
</evidence>
<name>A0A176YQ95_9BRAD</name>
<reference evidence="1 2" key="1">
    <citation type="submission" date="2016-03" db="EMBL/GenBank/DDBJ databases">
        <title>Draft Genome Sequence of the Strain BR 10245 (Bradyrhizobium sp.) isolated from nodules of Centrolobium paraense.</title>
        <authorList>
            <person name="Simoes-Araujo J.L.Sr."/>
            <person name="Barauna A.C."/>
            <person name="Silva K."/>
            <person name="Zilli J.E."/>
        </authorList>
    </citation>
    <scope>NUCLEOTIDE SEQUENCE [LARGE SCALE GENOMIC DNA]</scope>
    <source>
        <strain evidence="1 2">BR 10245</strain>
    </source>
</reference>
<comment type="caution">
    <text evidence="1">The sequence shown here is derived from an EMBL/GenBank/DDBJ whole genome shotgun (WGS) entry which is preliminary data.</text>
</comment>
<dbReference type="STRING" id="1505087.AYJ54_14720"/>
<gene>
    <name evidence="1" type="ORF">AYJ54_14720</name>
</gene>
<keyword evidence="2" id="KW-1185">Reference proteome</keyword>
<dbReference type="EMBL" id="LUUB01000062">
    <property type="protein sequence ID" value="OAF08357.1"/>
    <property type="molecule type" value="Genomic_DNA"/>
</dbReference>
<evidence type="ECO:0000313" key="1">
    <source>
        <dbReference type="EMBL" id="OAF08357.1"/>
    </source>
</evidence>